<accession>A0AAE3GNC9</accession>
<sequence>MFKIKLFADGANLDDMLAAYYGGIVQGFTTNPTLMRKAGITDYEAFAREVLTMICDRPISFEVFADDFETMYRQAHKINSWGENVYVKIPITNTKGESAVALVKRLVGDGIKLNVTAILTLDQVQAVNNVLSPYVPAIVSVFAGRIADTGSDPVPIMAQAAQMLKAESQAELLWASPREVLNVYQAEICGCDIITATGDILKKLSMRDKDLSELSRETVQMFYDDACKAGFKIDC</sequence>
<dbReference type="PANTHER" id="PTHR10683">
    <property type="entry name" value="TRANSALDOLASE"/>
    <property type="match status" value="1"/>
</dbReference>
<evidence type="ECO:0000313" key="2">
    <source>
        <dbReference type="EMBL" id="MCP2727775.1"/>
    </source>
</evidence>
<dbReference type="RefSeq" id="WP_254010583.1">
    <property type="nucleotide sequence ID" value="NZ_JAMZMM010000027.1"/>
</dbReference>
<dbReference type="AlphaFoldDB" id="A0AAE3GNC9"/>
<keyword evidence="2" id="KW-0808">Transferase</keyword>
<dbReference type="Pfam" id="PF00923">
    <property type="entry name" value="TAL_FSA"/>
    <property type="match status" value="1"/>
</dbReference>
<keyword evidence="3" id="KW-1185">Reference proteome</keyword>
<organism evidence="2 3">
    <name type="scientific">Limnofasciculus baicalensis BBK-W-15</name>
    <dbReference type="NCBI Taxonomy" id="2699891"/>
    <lineage>
        <taxon>Bacteria</taxon>
        <taxon>Bacillati</taxon>
        <taxon>Cyanobacteriota</taxon>
        <taxon>Cyanophyceae</taxon>
        <taxon>Coleofasciculales</taxon>
        <taxon>Coleofasciculaceae</taxon>
        <taxon>Limnofasciculus</taxon>
        <taxon>Limnofasciculus baicalensis</taxon>
    </lineage>
</organism>
<dbReference type="InterPro" id="IPR011861">
    <property type="entry name" value="Transald_staph-type"/>
</dbReference>
<dbReference type="Gene3D" id="3.20.20.70">
    <property type="entry name" value="Aldolase class I"/>
    <property type="match status" value="1"/>
</dbReference>
<dbReference type="SUPFAM" id="SSF51569">
    <property type="entry name" value="Aldolase"/>
    <property type="match status" value="1"/>
</dbReference>
<evidence type="ECO:0000256" key="1">
    <source>
        <dbReference type="ARBA" id="ARBA00023270"/>
    </source>
</evidence>
<dbReference type="EMBL" id="JAMZMM010000027">
    <property type="protein sequence ID" value="MCP2727775.1"/>
    <property type="molecule type" value="Genomic_DNA"/>
</dbReference>
<dbReference type="InterPro" id="IPR013785">
    <property type="entry name" value="Aldolase_TIM"/>
</dbReference>
<reference evidence="2" key="1">
    <citation type="submission" date="2022-06" db="EMBL/GenBank/DDBJ databases">
        <title>New cyanobacteria of genus Symplocastrum in benthos of Lake Baikal.</title>
        <authorList>
            <person name="Sorokovikova E."/>
            <person name="Tikhonova I."/>
            <person name="Krasnopeev A."/>
            <person name="Evseev P."/>
            <person name="Gladkikh A."/>
            <person name="Belykh O."/>
        </authorList>
    </citation>
    <scope>NUCLEOTIDE SEQUENCE</scope>
    <source>
        <strain evidence="2">BBK-W-15</strain>
    </source>
</reference>
<proteinExistence type="predicted"/>
<keyword evidence="1" id="KW-0704">Schiff base</keyword>
<dbReference type="GO" id="GO:0005975">
    <property type="term" value="P:carbohydrate metabolic process"/>
    <property type="evidence" value="ECO:0007669"/>
    <property type="project" value="InterPro"/>
</dbReference>
<comment type="caution">
    <text evidence="2">The sequence shown here is derived from an EMBL/GenBank/DDBJ whole genome shotgun (WGS) entry which is preliminary data.</text>
</comment>
<evidence type="ECO:0000313" key="3">
    <source>
        <dbReference type="Proteomes" id="UP001204953"/>
    </source>
</evidence>
<dbReference type="PANTHER" id="PTHR10683:SF40">
    <property type="entry name" value="FRUCTOSE-6-PHOSPHATE ALDOLASE 1-RELATED"/>
    <property type="match status" value="1"/>
</dbReference>
<dbReference type="NCBIfam" id="TIGR02134">
    <property type="entry name" value="transald_staph"/>
    <property type="match status" value="1"/>
</dbReference>
<dbReference type="EC" id="2.2.1.2" evidence="2"/>
<dbReference type="Proteomes" id="UP001204953">
    <property type="component" value="Unassembled WGS sequence"/>
</dbReference>
<protein>
    <submittedName>
        <fullName evidence="2">Transaldolase</fullName>
        <ecNumber evidence="2">2.2.1.2</ecNumber>
    </submittedName>
</protein>
<gene>
    <name evidence="2" type="ORF">NJ959_04690</name>
</gene>
<dbReference type="InterPro" id="IPR001585">
    <property type="entry name" value="TAL/FSA"/>
</dbReference>
<name>A0AAE3GNC9_9CYAN</name>
<dbReference type="GO" id="GO:0004801">
    <property type="term" value="F:transaldolase activity"/>
    <property type="evidence" value="ECO:0007669"/>
    <property type="project" value="UniProtKB-EC"/>
</dbReference>